<accession>A0A9X1T4Z6</accession>
<keyword evidence="2" id="KW-1185">Reference proteome</keyword>
<dbReference type="InterPro" id="IPR029063">
    <property type="entry name" value="SAM-dependent_MTases_sf"/>
</dbReference>
<organism evidence="1 2">
    <name type="scientific">Kineosporia babensis</name>
    <dbReference type="NCBI Taxonomy" id="499548"/>
    <lineage>
        <taxon>Bacteria</taxon>
        <taxon>Bacillati</taxon>
        <taxon>Actinomycetota</taxon>
        <taxon>Actinomycetes</taxon>
        <taxon>Kineosporiales</taxon>
        <taxon>Kineosporiaceae</taxon>
        <taxon>Kineosporia</taxon>
    </lineage>
</organism>
<evidence type="ECO:0000313" key="1">
    <source>
        <dbReference type="EMBL" id="MCD5317173.1"/>
    </source>
</evidence>
<protein>
    <recommendedName>
        <fullName evidence="3">DNA (cytosine-5-)-methyltransferase</fullName>
    </recommendedName>
</protein>
<sequence length="243" mass="26314">MSPAGTVQPLGRRLRLLDLCCGVGGASVGYHRAGFDVTGVDIADQPDYPFTFVRADAIAYVTAHGHEFDAIAASWPCQAANPLTTGTNRGRRDHPQLIPAGRAAMQATGRPWVIENTAGAPIRRDLKLVGDMFTGPTGEHLLKVWRPRYFELHGFAVPQPAIPRSRGRTRGWRHGTYYDGPYLAVYGDGGGKGSIAEWREAMGIDWTANRRSLAEAIPPAYTEYIGAHLMNALTAASTERSAA</sequence>
<dbReference type="Proteomes" id="UP001138997">
    <property type="component" value="Unassembled WGS sequence"/>
</dbReference>
<dbReference type="RefSeq" id="WP_231450025.1">
    <property type="nucleotide sequence ID" value="NZ_JAJOMB010000046.1"/>
</dbReference>
<evidence type="ECO:0000313" key="2">
    <source>
        <dbReference type="Proteomes" id="UP001138997"/>
    </source>
</evidence>
<dbReference type="EMBL" id="JAJOMB010000046">
    <property type="protein sequence ID" value="MCD5317173.1"/>
    <property type="molecule type" value="Genomic_DNA"/>
</dbReference>
<gene>
    <name evidence="1" type="ORF">LR394_40405</name>
</gene>
<dbReference type="AlphaFoldDB" id="A0A9X1T4Z6"/>
<dbReference type="SUPFAM" id="SSF53335">
    <property type="entry name" value="S-adenosyl-L-methionine-dependent methyltransferases"/>
    <property type="match status" value="1"/>
</dbReference>
<reference evidence="1" key="1">
    <citation type="submission" date="2021-11" db="EMBL/GenBank/DDBJ databases">
        <title>Streptomyces corallinus and Kineosporia corallina sp. nov., two new coral-derived marine actinobacteria.</title>
        <authorList>
            <person name="Buangrab K."/>
            <person name="Sutthacheep M."/>
            <person name="Yeemin T."/>
            <person name="Harunari E."/>
            <person name="Igarashi Y."/>
            <person name="Sripreechasak P."/>
            <person name="Kanchanasin P."/>
            <person name="Tanasupawat S."/>
            <person name="Phongsopitanun W."/>
        </authorList>
    </citation>
    <scope>NUCLEOTIDE SEQUENCE</scope>
    <source>
        <strain evidence="1">JCM 31032</strain>
    </source>
</reference>
<dbReference type="Gene3D" id="3.40.50.150">
    <property type="entry name" value="Vaccinia Virus protein VP39"/>
    <property type="match status" value="1"/>
</dbReference>
<name>A0A9X1T4Z6_9ACTN</name>
<evidence type="ECO:0008006" key="3">
    <source>
        <dbReference type="Google" id="ProtNLM"/>
    </source>
</evidence>
<proteinExistence type="predicted"/>
<comment type="caution">
    <text evidence="1">The sequence shown here is derived from an EMBL/GenBank/DDBJ whole genome shotgun (WGS) entry which is preliminary data.</text>
</comment>